<dbReference type="EMBL" id="NEVL01000003">
    <property type="protein sequence ID" value="OZI35965.1"/>
    <property type="molecule type" value="Genomic_DNA"/>
</dbReference>
<accession>A0A261SFP1</accession>
<proteinExistence type="predicted"/>
<evidence type="ECO:0000313" key="3">
    <source>
        <dbReference type="Proteomes" id="UP000217005"/>
    </source>
</evidence>
<dbReference type="Proteomes" id="UP000217005">
    <property type="component" value="Unassembled WGS sequence"/>
</dbReference>
<dbReference type="GO" id="GO:0016787">
    <property type="term" value="F:hydrolase activity"/>
    <property type="evidence" value="ECO:0007669"/>
    <property type="project" value="UniProtKB-KW"/>
</dbReference>
<evidence type="ECO:0000313" key="2">
    <source>
        <dbReference type="EMBL" id="OZI35965.1"/>
    </source>
</evidence>
<organism evidence="2 3">
    <name type="scientific">Bordetella genomosp. 1</name>
    <dbReference type="NCBI Taxonomy" id="1395607"/>
    <lineage>
        <taxon>Bacteria</taxon>
        <taxon>Pseudomonadati</taxon>
        <taxon>Pseudomonadota</taxon>
        <taxon>Betaproteobacteria</taxon>
        <taxon>Burkholderiales</taxon>
        <taxon>Alcaligenaceae</taxon>
        <taxon>Bordetella</taxon>
    </lineage>
</organism>
<dbReference type="InterPro" id="IPR022742">
    <property type="entry name" value="Hydrolase_4"/>
</dbReference>
<reference evidence="2 3" key="1">
    <citation type="submission" date="2017-05" db="EMBL/GenBank/DDBJ databases">
        <title>Complete and WGS of Bordetella genogroups.</title>
        <authorList>
            <person name="Spilker T."/>
            <person name="LiPuma J."/>
        </authorList>
    </citation>
    <scope>NUCLEOTIDE SEQUENCE [LARGE SCALE GENOMIC DNA]</scope>
    <source>
        <strain evidence="2 3">AU17610</strain>
    </source>
</reference>
<sequence length="299" mass="32821">MSDAPSPYAARAADGYAVHGHAWVHATAQRRPVTLINAATSVHSRYYARYAAWLHARGRNVYTYDYRGIGGSRPDHGLRGFSASWTDWGALDCEAVLGLLRTRHPDAPIDVVAHSFGGCALGLARSAGTVRHVVSVGAQYAYWRDYARAQRSRMAARWHLVMPLLTRLLGYFPGRRLGWLEDTPAGVVRDWASPRASYLARPSMRHAPPAPAFTHLRARMLAIGLDDDPFGTPAAVARLLAHYTGCARTHLRMTPADAGATEVGHFAFFHARHADTLWPLTLAWLDGGRLPPGHPGRVL</sequence>
<dbReference type="PIRSF" id="PIRSF037442">
    <property type="entry name" value="UCP037442_abhydr"/>
    <property type="match status" value="1"/>
</dbReference>
<feature type="domain" description="Serine aminopeptidase S33" evidence="1">
    <location>
        <begin position="43"/>
        <end position="164"/>
    </location>
</feature>
<dbReference type="InterPro" id="IPR017208">
    <property type="entry name" value="UCP037442_abhydr"/>
</dbReference>
<keyword evidence="2" id="KW-0378">Hydrolase</keyword>
<dbReference type="OrthoDB" id="9785076at2"/>
<dbReference type="InterPro" id="IPR029058">
    <property type="entry name" value="AB_hydrolase_fold"/>
</dbReference>
<dbReference type="AlphaFoldDB" id="A0A261SFP1"/>
<dbReference type="RefSeq" id="WP_094826773.1">
    <property type="nucleotide sequence ID" value="NZ_NEVL01000003.1"/>
</dbReference>
<dbReference type="Gene3D" id="3.40.50.1820">
    <property type="entry name" value="alpha/beta hydrolase"/>
    <property type="match status" value="1"/>
</dbReference>
<gene>
    <name evidence="2" type="ORF">CEG14_13055</name>
</gene>
<protein>
    <submittedName>
        <fullName evidence="2">Alpha/beta hydrolase</fullName>
    </submittedName>
</protein>
<dbReference type="SUPFAM" id="SSF53474">
    <property type="entry name" value="alpha/beta-Hydrolases"/>
    <property type="match status" value="1"/>
</dbReference>
<name>A0A261SFP1_9BORD</name>
<evidence type="ECO:0000259" key="1">
    <source>
        <dbReference type="Pfam" id="PF12146"/>
    </source>
</evidence>
<dbReference type="Pfam" id="PF12146">
    <property type="entry name" value="Hydrolase_4"/>
    <property type="match status" value="1"/>
</dbReference>
<comment type="caution">
    <text evidence="2">The sequence shown here is derived from an EMBL/GenBank/DDBJ whole genome shotgun (WGS) entry which is preliminary data.</text>
</comment>